<evidence type="ECO:0000313" key="11">
    <source>
        <dbReference type="EMBL" id="KAL1006244.1"/>
    </source>
</evidence>
<organism evidence="11 12">
    <name type="scientific">Umbra pygmaea</name>
    <name type="common">Eastern mudminnow</name>
    <dbReference type="NCBI Taxonomy" id="75934"/>
    <lineage>
        <taxon>Eukaryota</taxon>
        <taxon>Metazoa</taxon>
        <taxon>Chordata</taxon>
        <taxon>Craniata</taxon>
        <taxon>Vertebrata</taxon>
        <taxon>Euteleostomi</taxon>
        <taxon>Actinopterygii</taxon>
        <taxon>Neopterygii</taxon>
        <taxon>Teleostei</taxon>
        <taxon>Protacanthopterygii</taxon>
        <taxon>Esociformes</taxon>
        <taxon>Umbridae</taxon>
        <taxon>Umbra</taxon>
    </lineage>
</organism>
<dbReference type="InterPro" id="IPR007122">
    <property type="entry name" value="Villin/Gelsolin"/>
</dbReference>
<evidence type="ECO:0000313" key="12">
    <source>
        <dbReference type="Proteomes" id="UP001557470"/>
    </source>
</evidence>
<feature type="compositionally biased region" description="Low complexity" evidence="9">
    <location>
        <begin position="816"/>
        <end position="825"/>
    </location>
</feature>
<dbReference type="PRINTS" id="PR00597">
    <property type="entry name" value="GELSOLIN"/>
</dbReference>
<comment type="similarity">
    <text evidence="2">Belongs to the villin/gelsolin family.</text>
</comment>
<dbReference type="FunFam" id="3.40.20.10:FF:000005">
    <property type="entry name" value="Gelsolin"/>
    <property type="match status" value="1"/>
</dbReference>
<dbReference type="EMBL" id="JAGEUA010000002">
    <property type="protein sequence ID" value="KAL1006244.1"/>
    <property type="molecule type" value="Genomic_DNA"/>
</dbReference>
<evidence type="ECO:0000256" key="7">
    <source>
        <dbReference type="ARBA" id="ARBA00023203"/>
    </source>
</evidence>
<dbReference type="Gene3D" id="3.40.20.10">
    <property type="entry name" value="Severin"/>
    <property type="match status" value="6"/>
</dbReference>
<protein>
    <recommendedName>
        <fullName evidence="10">HP domain-containing protein</fullName>
    </recommendedName>
</protein>
<dbReference type="PROSITE" id="PS51089">
    <property type="entry name" value="HP"/>
    <property type="match status" value="1"/>
</dbReference>
<dbReference type="Pfam" id="PF02209">
    <property type="entry name" value="VHP"/>
    <property type="match status" value="1"/>
</dbReference>
<evidence type="ECO:0000256" key="9">
    <source>
        <dbReference type="SAM" id="MobiDB-lite"/>
    </source>
</evidence>
<accession>A0ABD0XE92</accession>
<dbReference type="FunFam" id="3.40.20.10:FF:000004">
    <property type="entry name" value="Gelsolin"/>
    <property type="match status" value="1"/>
</dbReference>
<keyword evidence="3" id="KW-0117">Actin capping</keyword>
<dbReference type="PANTHER" id="PTHR11977:SF30">
    <property type="entry name" value="VILLIN-LIKE PROTEIN"/>
    <property type="match status" value="1"/>
</dbReference>
<dbReference type="AlphaFoldDB" id="A0ABD0XE92"/>
<dbReference type="SUPFAM" id="SSF82754">
    <property type="entry name" value="C-terminal, gelsolin-like domain of Sec23/24"/>
    <property type="match status" value="2"/>
</dbReference>
<dbReference type="CDD" id="cd11292">
    <property type="entry name" value="gelsolin_S3_like"/>
    <property type="match status" value="1"/>
</dbReference>
<reference evidence="11 12" key="1">
    <citation type="submission" date="2024-06" db="EMBL/GenBank/DDBJ databases">
        <authorList>
            <person name="Pan Q."/>
            <person name="Wen M."/>
            <person name="Jouanno E."/>
            <person name="Zahm M."/>
            <person name="Klopp C."/>
            <person name="Cabau C."/>
            <person name="Louis A."/>
            <person name="Berthelot C."/>
            <person name="Parey E."/>
            <person name="Roest Crollius H."/>
            <person name="Montfort J."/>
            <person name="Robinson-Rechavi M."/>
            <person name="Bouchez O."/>
            <person name="Lampietro C."/>
            <person name="Lopez Roques C."/>
            <person name="Donnadieu C."/>
            <person name="Postlethwait J."/>
            <person name="Bobe J."/>
            <person name="Verreycken H."/>
            <person name="Guiguen Y."/>
        </authorList>
    </citation>
    <scope>NUCLEOTIDE SEQUENCE [LARGE SCALE GENOMIC DNA]</scope>
    <source>
        <strain evidence="11">Up_M1</strain>
        <tissue evidence="11">Testis</tissue>
    </source>
</reference>
<dbReference type="GO" id="GO:0051693">
    <property type="term" value="P:actin filament capping"/>
    <property type="evidence" value="ECO:0007669"/>
    <property type="project" value="UniProtKB-KW"/>
</dbReference>
<dbReference type="Proteomes" id="UP001557470">
    <property type="component" value="Unassembled WGS sequence"/>
</dbReference>
<evidence type="ECO:0000256" key="1">
    <source>
        <dbReference type="ARBA" id="ARBA00004245"/>
    </source>
</evidence>
<dbReference type="InterPro" id="IPR029006">
    <property type="entry name" value="ADF-H/Gelsolin-like_dom_sf"/>
</dbReference>
<dbReference type="CDD" id="cd11289">
    <property type="entry name" value="gelsolin_S2_like"/>
    <property type="match status" value="1"/>
</dbReference>
<evidence type="ECO:0000259" key="10">
    <source>
        <dbReference type="PROSITE" id="PS51089"/>
    </source>
</evidence>
<keyword evidence="6" id="KW-0106">Calcium</keyword>
<dbReference type="PANTHER" id="PTHR11977">
    <property type="entry name" value="VILLIN"/>
    <property type="match status" value="1"/>
</dbReference>
<dbReference type="SUPFAM" id="SSF55753">
    <property type="entry name" value="Actin depolymerizing proteins"/>
    <property type="match status" value="4"/>
</dbReference>
<dbReference type="FunFam" id="3.40.20.10:FF:000027">
    <property type="entry name" value="Villin 1"/>
    <property type="match status" value="1"/>
</dbReference>
<dbReference type="CDD" id="cd11293">
    <property type="entry name" value="gelsolin_S4_like"/>
    <property type="match status" value="1"/>
</dbReference>
<dbReference type="Gene3D" id="1.10.950.10">
    <property type="entry name" value="Villin headpiece domain"/>
    <property type="match status" value="1"/>
</dbReference>
<gene>
    <name evidence="11" type="ORF">UPYG_G00069680</name>
</gene>
<dbReference type="SUPFAM" id="SSF47050">
    <property type="entry name" value="VHP, Villin headpiece domain"/>
    <property type="match status" value="1"/>
</dbReference>
<dbReference type="FunFam" id="3.40.20.10:FF:000001">
    <property type="entry name" value="Gelsolin"/>
    <property type="match status" value="1"/>
</dbReference>
<dbReference type="CDD" id="cd11288">
    <property type="entry name" value="gelsolin_S5_like"/>
    <property type="match status" value="1"/>
</dbReference>
<dbReference type="GO" id="GO:0003779">
    <property type="term" value="F:actin binding"/>
    <property type="evidence" value="ECO:0007669"/>
    <property type="project" value="UniProtKB-KW"/>
</dbReference>
<keyword evidence="4" id="KW-0963">Cytoplasm</keyword>
<keyword evidence="7" id="KW-0009">Actin-binding</keyword>
<comment type="subcellular location">
    <subcellularLocation>
        <location evidence="1">Cytoplasm</location>
        <location evidence="1">Cytoskeleton</location>
    </subcellularLocation>
</comment>
<keyword evidence="12" id="KW-1185">Reference proteome</keyword>
<dbReference type="GO" id="GO:0005856">
    <property type="term" value="C:cytoskeleton"/>
    <property type="evidence" value="ECO:0007669"/>
    <property type="project" value="UniProtKB-SubCell"/>
</dbReference>
<dbReference type="InterPro" id="IPR036886">
    <property type="entry name" value="Villin_headpiece_dom_sf"/>
</dbReference>
<feature type="domain" description="HP" evidence="10">
    <location>
        <begin position="853"/>
        <end position="919"/>
    </location>
</feature>
<dbReference type="SMART" id="SM00153">
    <property type="entry name" value="VHP"/>
    <property type="match status" value="1"/>
</dbReference>
<keyword evidence="5" id="KW-0677">Repeat</keyword>
<dbReference type="Pfam" id="PF00626">
    <property type="entry name" value="Gelsolin"/>
    <property type="match status" value="6"/>
</dbReference>
<evidence type="ECO:0000256" key="2">
    <source>
        <dbReference type="ARBA" id="ARBA00008418"/>
    </source>
</evidence>
<dbReference type="InterPro" id="IPR007123">
    <property type="entry name" value="Gelsolin-like_dom"/>
</dbReference>
<dbReference type="CDD" id="cd11291">
    <property type="entry name" value="gelsolin_S6_like"/>
    <property type="match status" value="1"/>
</dbReference>
<evidence type="ECO:0000256" key="3">
    <source>
        <dbReference type="ARBA" id="ARBA00022467"/>
    </source>
</evidence>
<evidence type="ECO:0000256" key="8">
    <source>
        <dbReference type="ARBA" id="ARBA00023212"/>
    </source>
</evidence>
<dbReference type="FunFam" id="3.40.20.10:FF:000002">
    <property type="entry name" value="Gelsolin"/>
    <property type="match status" value="1"/>
</dbReference>
<feature type="region of interest" description="Disordered" evidence="9">
    <location>
        <begin position="803"/>
        <end position="825"/>
    </location>
</feature>
<evidence type="ECO:0000256" key="5">
    <source>
        <dbReference type="ARBA" id="ARBA00022737"/>
    </source>
</evidence>
<dbReference type="CDD" id="cd11290">
    <property type="entry name" value="gelsolin_S1_like"/>
    <property type="match status" value="1"/>
</dbReference>
<evidence type="ECO:0000256" key="6">
    <source>
        <dbReference type="ARBA" id="ARBA00022837"/>
    </source>
</evidence>
<comment type="caution">
    <text evidence="11">The sequence shown here is derived from an EMBL/GenBank/DDBJ whole genome shotgun (WGS) entry which is preliminary data.</text>
</comment>
<dbReference type="InterPro" id="IPR036180">
    <property type="entry name" value="Gelsolin-like_dom_sf"/>
</dbReference>
<name>A0ABD0XE92_UMBPY</name>
<keyword evidence="8" id="KW-0206">Cytoskeleton</keyword>
<evidence type="ECO:0000256" key="4">
    <source>
        <dbReference type="ARBA" id="ARBA00022490"/>
    </source>
</evidence>
<dbReference type="SMART" id="SM00262">
    <property type="entry name" value="GEL"/>
    <property type="match status" value="6"/>
</dbReference>
<dbReference type="InterPro" id="IPR003128">
    <property type="entry name" value="Villin_headpiece"/>
</dbReference>
<sequence length="919" mass="102065">MCSLTSSNITGRDSILLSFPEVVALCRMTEETPDLFPNVSRKAGLQVWTINNMKMVLVPEQGFGNFFEGDCYIVLFVSQDSKPYMDIHYWIGNLSSQDEQGAAAILVTQLDEYLGGSPVQHREVQAAESSKFRSYFKNNLVYKKGGVASGFHHVESNVYNILRLLQVKGRKHVTATEVEVSWNSFNKGDIFLLDMGKVIVQWNGPQSNRSEKLKAVQLAQDIRDRERGGRAQIGVVEGDAEEDSPELMKIMRAVLGQRSGSLKDAVPDDTPDYRQQTANVRLYNVSDRSGKLVVQEVATQPLTQDLLDSSDCYIVDQGGSSVFVWKGKHATIEERRSALSRAVGFIKAKNYPSSTKVEVMAEGGESAMFKQLFKSWREKGQSQGLGNVYTTGHIAKVEQVKFDVMELHAHPEVAAQQRMVDDASGQVQIWRIENLELQELHPSSYGQFYAGDCYLVLYTYMRANRQQYILYMWQGRHATQDEITACAYQAVALDNKYNGEPVQVRVVMGKEPRHFLAIFKGKLIIFEGGTSRKGVTIPEPQVRLFQVRGTNEFNTKATEVPSHSSSLNSNDVFLLKMEQLVYLWYGKGCSGDEREMGKAVADVLSRQDKQVVMEGQEPAEFWVALGGKAPYCSDKRLEKEKPTQNPRLFECSNQTGRFMMTEVQDFAQEDLDQDDVMLLDTWEEIFLWIGKSANEYETKEACNSALEYLRTHPAGRNPDTPIISVKQSFEPPTFTGWFNAWDPHKCSGGASYEELIQQLGDVSSISQITVNLNNTDLNKASTGGGVAGGYVAPGGPAQLSAPPSYNVHLGAGGGSPTPSSPATAVAPNRLSSTFSTMLSPVLSSPSPGPSPAPVPGLYLPREVLLFKSPSELPQGVDPNRREDYLSDADLENILGCSRSGFQRLPKWRQNDLKKKAGLF</sequence>
<proteinExistence type="inferred from homology"/>